<reference evidence="2" key="1">
    <citation type="submission" date="2012-02" db="EMBL/GenBank/DDBJ databases">
        <title>Whole genome shotgun sequence of Gordonia otitidis NBRC 100426.</title>
        <authorList>
            <person name="Yoshida I."/>
            <person name="Hosoyama A."/>
            <person name="Tsuchikane K."/>
            <person name="Katsumata H."/>
            <person name="Yamazaki S."/>
            <person name="Fujita N."/>
        </authorList>
    </citation>
    <scope>NUCLEOTIDE SEQUENCE [LARGE SCALE GENOMIC DNA]</scope>
    <source>
        <strain evidence="2">NBRC 100426</strain>
    </source>
</reference>
<dbReference type="Proteomes" id="UP000005038">
    <property type="component" value="Unassembled WGS sequence"/>
</dbReference>
<gene>
    <name evidence="2" type="ORF">GOOTI_214_00110</name>
</gene>
<feature type="compositionally biased region" description="Basic and acidic residues" evidence="1">
    <location>
        <begin position="21"/>
        <end position="31"/>
    </location>
</feature>
<dbReference type="STRING" id="1108044.GOOTI_214_00110"/>
<dbReference type="AlphaFoldDB" id="H5TSC7"/>
<evidence type="ECO:0000313" key="3">
    <source>
        <dbReference type="Proteomes" id="UP000005038"/>
    </source>
</evidence>
<feature type="region of interest" description="Disordered" evidence="1">
    <location>
        <begin position="1"/>
        <end position="43"/>
    </location>
</feature>
<proteinExistence type="predicted"/>
<comment type="caution">
    <text evidence="2">The sequence shown here is derived from an EMBL/GenBank/DDBJ whole genome shotgun (WGS) entry which is preliminary data.</text>
</comment>
<name>H5TSC7_GORO1</name>
<protein>
    <submittedName>
        <fullName evidence="2">Uncharacterized protein</fullName>
    </submittedName>
</protein>
<accession>H5TSC7</accession>
<dbReference type="EMBL" id="BAFB01000214">
    <property type="protein sequence ID" value="GAB36385.1"/>
    <property type="molecule type" value="Genomic_DNA"/>
</dbReference>
<organism evidence="2 3">
    <name type="scientific">Gordonia otitidis (strain DSM 44809 / CCUG 52243 / JCM 12355 / NBRC 100426 / IFM 10032)</name>
    <dbReference type="NCBI Taxonomy" id="1108044"/>
    <lineage>
        <taxon>Bacteria</taxon>
        <taxon>Bacillati</taxon>
        <taxon>Actinomycetota</taxon>
        <taxon>Actinomycetes</taxon>
        <taxon>Mycobacteriales</taxon>
        <taxon>Gordoniaceae</taxon>
        <taxon>Gordonia</taxon>
    </lineage>
</organism>
<sequence>MAPTIPSRFRSTSDARFPLHHSSDTLREPKHPHPRRTHTVSSLRRRIAATALAVAATGAALTATTATADAAPELPRISTTGDTFGTFGDHDYCHGAVRVSLTAPPRKAETIRVTLTSLGFTGNGAGWARNPHCKVLFVTTHTSGNGIARENFIPASFGRKAGEKAVHDIRTGAGVVILGIRPMASNSPVRTPQGFGATEYVFVPPR</sequence>
<feature type="compositionally biased region" description="Basic residues" evidence="1">
    <location>
        <begin position="32"/>
        <end position="43"/>
    </location>
</feature>
<evidence type="ECO:0000256" key="1">
    <source>
        <dbReference type="SAM" id="MobiDB-lite"/>
    </source>
</evidence>
<keyword evidence="3" id="KW-1185">Reference proteome</keyword>
<evidence type="ECO:0000313" key="2">
    <source>
        <dbReference type="EMBL" id="GAB36385.1"/>
    </source>
</evidence>